<dbReference type="PATRIC" id="fig|1223523.3.peg.1635"/>
<name>M3B4Z0_STRM1</name>
<dbReference type="AlphaFoldDB" id="M3B4Z0"/>
<dbReference type="Proteomes" id="UP000011740">
    <property type="component" value="Unassembled WGS sequence"/>
</dbReference>
<feature type="region of interest" description="Disordered" evidence="1">
    <location>
        <begin position="1"/>
        <end position="37"/>
    </location>
</feature>
<evidence type="ECO:0000313" key="3">
    <source>
        <dbReference type="Proteomes" id="UP000011740"/>
    </source>
</evidence>
<comment type="caution">
    <text evidence="2">The sequence shown here is derived from an EMBL/GenBank/DDBJ whole genome shotgun (WGS) entry which is preliminary data.</text>
</comment>
<reference evidence="2 3" key="1">
    <citation type="journal article" date="2013" name="Genome Announc.">
        <title>Whole-Genome Shotgun Assembly and Analysis of the Genome of Streptomyces mobaraensis DSM 40847, a Strain for Industrial Production of Microbial Transglutaminase.</title>
        <authorList>
            <person name="Yang H."/>
            <person name="He T."/>
            <person name="Wu W."/>
            <person name="Zhu W."/>
            <person name="Lu B."/>
            <person name="Sun W."/>
        </authorList>
    </citation>
    <scope>NUCLEOTIDE SEQUENCE [LARGE SCALE GENOMIC DNA]</scope>
    <source>
        <strain evidence="2 3">DSM 40847</strain>
    </source>
</reference>
<evidence type="ECO:0000256" key="1">
    <source>
        <dbReference type="SAM" id="MobiDB-lite"/>
    </source>
</evidence>
<evidence type="ECO:0008006" key="4">
    <source>
        <dbReference type="Google" id="ProtNLM"/>
    </source>
</evidence>
<dbReference type="EMBL" id="AORZ01000016">
    <property type="protein sequence ID" value="EMF01068.1"/>
    <property type="molecule type" value="Genomic_DNA"/>
</dbReference>
<sequence>MVARLDARQRTGRSTVPARPSAGPAPAERTPPVPQRTSRLRTAALAAATVLAVGAPTAYAALDAGGEPAPADRSTAVRGTPYVGTHLYFGTARSDGHPDVTDRQFRDFVTRRVTPKFPAGLSIEDARGQWRDAKGVVIRERSYELTLYYPKSEARAKDAGIQEIRAAYKKQFHQESVMRADEAANVDF</sequence>
<dbReference type="InterPro" id="IPR021957">
    <property type="entry name" value="DUF3574"/>
</dbReference>
<protein>
    <recommendedName>
        <fullName evidence="4">Choline dehydrogenase</fullName>
    </recommendedName>
</protein>
<organism evidence="2 3">
    <name type="scientific">Streptomyces mobaraensis (strain ATCC 29032 / DSM 40847 / JCM 4168 / NBRC 13819 / NCIMB 11159 / IPCR 16-22)</name>
    <dbReference type="NCBI Taxonomy" id="1223523"/>
    <lineage>
        <taxon>Bacteria</taxon>
        <taxon>Bacillati</taxon>
        <taxon>Actinomycetota</taxon>
        <taxon>Actinomycetes</taxon>
        <taxon>Kitasatosporales</taxon>
        <taxon>Streptomycetaceae</taxon>
        <taxon>Streptomyces</taxon>
    </lineage>
</organism>
<dbReference type="STRING" id="1223523.H340_07983"/>
<dbReference type="Pfam" id="PF12098">
    <property type="entry name" value="DUF3574"/>
    <property type="match status" value="1"/>
</dbReference>
<evidence type="ECO:0000313" key="2">
    <source>
        <dbReference type="EMBL" id="EMF01068.1"/>
    </source>
</evidence>
<dbReference type="eggNOG" id="COG2913">
    <property type="taxonomic scope" value="Bacteria"/>
</dbReference>
<accession>M3B4Z0</accession>
<proteinExistence type="predicted"/>
<gene>
    <name evidence="2" type="ORF">H340_07983</name>
</gene>